<dbReference type="InterPro" id="IPR002523">
    <property type="entry name" value="MgTranspt_CorA/ZnTranspt_ZntB"/>
</dbReference>
<keyword evidence="3 6" id="KW-1133">Transmembrane helix</keyword>
<keyword evidence="4 6" id="KW-0472">Membrane</keyword>
<dbReference type="GO" id="GO:0016020">
    <property type="term" value="C:membrane"/>
    <property type="evidence" value="ECO:0007669"/>
    <property type="project" value="UniProtKB-SubCell"/>
</dbReference>
<dbReference type="Gene3D" id="1.20.58.340">
    <property type="entry name" value="Magnesium transport protein CorA, transmembrane region"/>
    <property type="match status" value="1"/>
</dbReference>
<dbReference type="InParanoid" id="A0A409XJS4"/>
<dbReference type="InterPro" id="IPR045863">
    <property type="entry name" value="CorA_TM1_TM2"/>
</dbReference>
<proteinExistence type="predicted"/>
<gene>
    <name evidence="7" type="ORF">CVT25_013929</name>
</gene>
<name>A0A409XJS4_PSICY</name>
<keyword evidence="2 6" id="KW-0812">Transmembrane</keyword>
<feature type="transmembrane region" description="Helical" evidence="6">
    <location>
        <begin position="489"/>
        <end position="509"/>
    </location>
</feature>
<dbReference type="Pfam" id="PF01544">
    <property type="entry name" value="CorA"/>
    <property type="match status" value="1"/>
</dbReference>
<protein>
    <submittedName>
        <fullName evidence="7">Uncharacterized protein</fullName>
    </submittedName>
</protein>
<dbReference type="EMBL" id="NHYD01001492">
    <property type="protein sequence ID" value="PPQ91004.1"/>
    <property type="molecule type" value="Genomic_DNA"/>
</dbReference>
<sequence length="589" mass="68013">MANPVYFQEQTPNGRSLPPRIPHAAHRHAAPSGPWPWFDLVDDDAPFPIVPSAFDYSKDSPNPEKDSRVHNWRRYPELFFPNWTQYRLARSGIAAVIGHRSDRHSVLYHIDVDRDGHFSQPGQHLVTNENEEEFWEMMTVRITFVKMLLRMLMAAYDDKRKGGLIEIEYKIEPFFFSSSLNWIPSRYQEDANPNHGDHITITLTFLRTMPNPMTAPNTPLIGSQFFSQIMSRAGTTTIDTQAPLILKSNDRILLLDLIALHMVRRKDGSTLISYHPTPEWKSTSARYLHSRVRYAGESVYWQSLFRQSQDPTLVLLCMLWHPLYAWDESLEILYSHICSLESRVLVANDIHLTREMHIIRAYLLHYASLLESFRKTVLFLRNTPNPAMQDHDDRQESTNVMSRECDTLMSEIERLEMFRRMQEMRLDNVMNLAFASVNFKDSRTMQGLSERSLRDGTGESTPYGAIIRVAIVNLNCAAACPYNSVMKQISYLTMVFLPASFVASAFGMNLVNLEDGSYGTLAHYFEVAIPLTCLTIWVIVGLHQSKAQHDDVENQETGVLYRLQWPIRSARYVITMMRKRRKRVSEGVV</sequence>
<evidence type="ECO:0000313" key="8">
    <source>
        <dbReference type="Proteomes" id="UP000283269"/>
    </source>
</evidence>
<evidence type="ECO:0000256" key="5">
    <source>
        <dbReference type="SAM" id="MobiDB-lite"/>
    </source>
</evidence>
<reference evidence="7 8" key="1">
    <citation type="journal article" date="2018" name="Evol. Lett.">
        <title>Horizontal gene cluster transfer increased hallucinogenic mushroom diversity.</title>
        <authorList>
            <person name="Reynolds H.T."/>
            <person name="Vijayakumar V."/>
            <person name="Gluck-Thaler E."/>
            <person name="Korotkin H.B."/>
            <person name="Matheny P.B."/>
            <person name="Slot J.C."/>
        </authorList>
    </citation>
    <scope>NUCLEOTIDE SEQUENCE [LARGE SCALE GENOMIC DNA]</scope>
    <source>
        <strain evidence="7 8">2631</strain>
    </source>
</reference>
<evidence type="ECO:0000256" key="3">
    <source>
        <dbReference type="ARBA" id="ARBA00022989"/>
    </source>
</evidence>
<comment type="caution">
    <text evidence="7">The sequence shown here is derived from an EMBL/GenBank/DDBJ whole genome shotgun (WGS) entry which is preliminary data.</text>
</comment>
<evidence type="ECO:0000256" key="4">
    <source>
        <dbReference type="ARBA" id="ARBA00023136"/>
    </source>
</evidence>
<dbReference type="Proteomes" id="UP000283269">
    <property type="component" value="Unassembled WGS sequence"/>
</dbReference>
<evidence type="ECO:0000256" key="2">
    <source>
        <dbReference type="ARBA" id="ARBA00022692"/>
    </source>
</evidence>
<feature type="region of interest" description="Disordered" evidence="5">
    <location>
        <begin position="1"/>
        <end position="27"/>
    </location>
</feature>
<feature type="transmembrane region" description="Helical" evidence="6">
    <location>
        <begin position="521"/>
        <end position="540"/>
    </location>
</feature>
<accession>A0A409XJS4</accession>
<organism evidence="7 8">
    <name type="scientific">Psilocybe cyanescens</name>
    <dbReference type="NCBI Taxonomy" id="93625"/>
    <lineage>
        <taxon>Eukaryota</taxon>
        <taxon>Fungi</taxon>
        <taxon>Dikarya</taxon>
        <taxon>Basidiomycota</taxon>
        <taxon>Agaricomycotina</taxon>
        <taxon>Agaricomycetes</taxon>
        <taxon>Agaricomycetidae</taxon>
        <taxon>Agaricales</taxon>
        <taxon>Agaricineae</taxon>
        <taxon>Strophariaceae</taxon>
        <taxon>Psilocybe</taxon>
    </lineage>
</organism>
<dbReference type="AlphaFoldDB" id="A0A409XJS4"/>
<keyword evidence="8" id="KW-1185">Reference proteome</keyword>
<evidence type="ECO:0000256" key="6">
    <source>
        <dbReference type="SAM" id="Phobius"/>
    </source>
</evidence>
<dbReference type="OrthoDB" id="3231000at2759"/>
<evidence type="ECO:0000256" key="1">
    <source>
        <dbReference type="ARBA" id="ARBA00004141"/>
    </source>
</evidence>
<comment type="subcellular location">
    <subcellularLocation>
        <location evidence="1">Membrane</location>
        <topology evidence="1">Multi-pass membrane protein</topology>
    </subcellularLocation>
</comment>
<dbReference type="STRING" id="93625.A0A409XJS4"/>
<dbReference type="GO" id="GO:0046873">
    <property type="term" value="F:metal ion transmembrane transporter activity"/>
    <property type="evidence" value="ECO:0007669"/>
    <property type="project" value="InterPro"/>
</dbReference>
<evidence type="ECO:0000313" key="7">
    <source>
        <dbReference type="EMBL" id="PPQ91004.1"/>
    </source>
</evidence>
<dbReference type="SUPFAM" id="SSF144083">
    <property type="entry name" value="Magnesium transport protein CorA, transmembrane region"/>
    <property type="match status" value="1"/>
</dbReference>